<evidence type="ECO:0000256" key="1">
    <source>
        <dbReference type="ARBA" id="ARBA00004141"/>
    </source>
</evidence>
<sequence length="240" mass="26545">MSLVVLVLFGIVLFNMVRGYQRGVLMVFYSIAAWVVILIAANGLAPRVKDFMVNHTGIYHSIEQSCEKTINDRLSQSVDEQLDHTGEDTAGVLQNQGIYLPKQMVEQLENNMAQAGNKIVQESGIAQYAAEYITQFILTGISYFLTVLVLSILLGIVKRMFIVANHIPILGGVNRILGLLLGLVQGVMAVCIILYFVSLISTTGLGSWLYGQIEVNPVTLAIYNSNPIVVFLLYIFNSWI</sequence>
<evidence type="ECO:0000256" key="2">
    <source>
        <dbReference type="ARBA" id="ARBA00022692"/>
    </source>
</evidence>
<feature type="transmembrane region" description="Helical" evidence="5">
    <location>
        <begin position="136"/>
        <end position="156"/>
    </location>
</feature>
<reference evidence="6" key="1">
    <citation type="submission" date="2024-03" db="EMBL/GenBank/DDBJ databases">
        <title>Human intestinal bacterial collection.</title>
        <authorList>
            <person name="Pauvert C."/>
            <person name="Hitch T.C.A."/>
            <person name="Clavel T."/>
        </authorList>
    </citation>
    <scope>NUCLEOTIDE SEQUENCE [LARGE SCALE GENOMIC DNA]</scope>
    <source>
        <strain evidence="6">CLA-AA-H89B</strain>
    </source>
</reference>
<feature type="transmembrane region" description="Helical" evidence="5">
    <location>
        <begin position="176"/>
        <end position="197"/>
    </location>
</feature>
<keyword evidence="2 5" id="KW-0812">Transmembrane</keyword>
<evidence type="ECO:0000256" key="5">
    <source>
        <dbReference type="SAM" id="Phobius"/>
    </source>
</evidence>
<evidence type="ECO:0000256" key="4">
    <source>
        <dbReference type="ARBA" id="ARBA00023136"/>
    </source>
</evidence>
<evidence type="ECO:0000256" key="3">
    <source>
        <dbReference type="ARBA" id="ARBA00022989"/>
    </source>
</evidence>
<evidence type="ECO:0000313" key="7">
    <source>
        <dbReference type="Proteomes" id="UP001546774"/>
    </source>
</evidence>
<feature type="transmembrane region" description="Helical" evidence="5">
    <location>
        <begin position="218"/>
        <end position="236"/>
    </location>
</feature>
<protein>
    <submittedName>
        <fullName evidence="6">CvpA family protein</fullName>
    </submittedName>
</protein>
<organism evidence="6 7">
    <name type="scientific">Lachnospira intestinalis</name>
    <dbReference type="NCBI Taxonomy" id="3133158"/>
    <lineage>
        <taxon>Bacteria</taxon>
        <taxon>Bacillati</taxon>
        <taxon>Bacillota</taxon>
        <taxon>Clostridia</taxon>
        <taxon>Lachnospirales</taxon>
        <taxon>Lachnospiraceae</taxon>
        <taxon>Lachnospira</taxon>
    </lineage>
</organism>
<comment type="subcellular location">
    <subcellularLocation>
        <location evidence="1">Membrane</location>
        <topology evidence="1">Multi-pass membrane protein</topology>
    </subcellularLocation>
</comment>
<comment type="caution">
    <text evidence="6">The sequence shown here is derived from an EMBL/GenBank/DDBJ whole genome shotgun (WGS) entry which is preliminary data.</text>
</comment>
<accession>A0ABV1H6U4</accession>
<gene>
    <name evidence="6" type="ORF">WMO37_09330</name>
</gene>
<dbReference type="InterPro" id="IPR003825">
    <property type="entry name" value="Colicin-V_CvpA"/>
</dbReference>
<keyword evidence="3 5" id="KW-1133">Transmembrane helix</keyword>
<dbReference type="Pfam" id="PF02674">
    <property type="entry name" value="Colicin_V"/>
    <property type="match status" value="1"/>
</dbReference>
<dbReference type="Proteomes" id="UP001546774">
    <property type="component" value="Unassembled WGS sequence"/>
</dbReference>
<feature type="transmembrane region" description="Helical" evidence="5">
    <location>
        <begin position="29"/>
        <end position="45"/>
    </location>
</feature>
<name>A0ABV1H6U4_9FIRM</name>
<proteinExistence type="predicted"/>
<dbReference type="EMBL" id="JBBMFS010000007">
    <property type="protein sequence ID" value="MEQ2555205.1"/>
    <property type="molecule type" value="Genomic_DNA"/>
</dbReference>
<keyword evidence="7" id="KW-1185">Reference proteome</keyword>
<keyword evidence="4 5" id="KW-0472">Membrane</keyword>
<evidence type="ECO:0000313" key="6">
    <source>
        <dbReference type="EMBL" id="MEQ2555205.1"/>
    </source>
</evidence>